<name>A0A4U0R6K1_9RHOB</name>
<evidence type="ECO:0000256" key="1">
    <source>
        <dbReference type="SAM" id="SignalP"/>
    </source>
</evidence>
<evidence type="ECO:0000313" key="4">
    <source>
        <dbReference type="Proteomes" id="UP000309747"/>
    </source>
</evidence>
<evidence type="ECO:0000259" key="2">
    <source>
        <dbReference type="Pfam" id="PF07143"/>
    </source>
</evidence>
<comment type="caution">
    <text evidence="3">The sequence shown here is derived from an EMBL/GenBank/DDBJ whole genome shotgun (WGS) entry which is preliminary data.</text>
</comment>
<dbReference type="InterPro" id="IPR023374">
    <property type="entry name" value="AttH-like_dom_sf"/>
</dbReference>
<dbReference type="AlphaFoldDB" id="A0A4U0R6K1"/>
<organism evidence="3 4">
    <name type="scientific">Paracoccus gahaiensis</name>
    <dbReference type="NCBI Taxonomy" id="1706839"/>
    <lineage>
        <taxon>Bacteria</taxon>
        <taxon>Pseudomonadati</taxon>
        <taxon>Pseudomonadota</taxon>
        <taxon>Alphaproteobacteria</taxon>
        <taxon>Rhodobacterales</taxon>
        <taxon>Paracoccaceae</taxon>
        <taxon>Paracoccus</taxon>
    </lineage>
</organism>
<evidence type="ECO:0000313" key="3">
    <source>
        <dbReference type="EMBL" id="TJZ90366.1"/>
    </source>
</evidence>
<feature type="signal peptide" evidence="1">
    <location>
        <begin position="1"/>
        <end position="18"/>
    </location>
</feature>
<dbReference type="PANTHER" id="PTHR38591:SF1">
    <property type="entry name" value="BLL1000 PROTEIN"/>
    <property type="match status" value="1"/>
</dbReference>
<dbReference type="RefSeq" id="WP_136887042.1">
    <property type="nucleotide sequence ID" value="NZ_SUNI01000017.1"/>
</dbReference>
<keyword evidence="1" id="KW-0732">Signal</keyword>
<keyword evidence="4" id="KW-1185">Reference proteome</keyword>
<dbReference type="SUPFAM" id="SSF159245">
    <property type="entry name" value="AttH-like"/>
    <property type="match status" value="1"/>
</dbReference>
<feature type="chain" id="PRO_5020613425" evidence="1">
    <location>
        <begin position="19"/>
        <end position="346"/>
    </location>
</feature>
<gene>
    <name evidence="3" type="ORF">FA743_15710</name>
</gene>
<reference evidence="3 4" key="1">
    <citation type="submission" date="2019-04" db="EMBL/GenBank/DDBJ databases">
        <authorList>
            <person name="Li J."/>
        </authorList>
    </citation>
    <scope>NUCLEOTIDE SEQUENCE [LARGE SCALE GENOMIC DNA]</scope>
    <source>
        <strain evidence="3 4">KCTC 42687</strain>
    </source>
</reference>
<dbReference type="Pfam" id="PF17186">
    <property type="entry name" value="Lipocalin_9"/>
    <property type="match status" value="1"/>
</dbReference>
<sequence>MNVKAVALALILPLAAQAQGFAGLGTEAQDFAEPVPGHVLHFPADHGPHPDFRIEWWYLTATLTGPDGTPYGLQWTLFRSALAPQDGTGWDTPQLWMGHAAVTTPEAHFAAERLARGGIGQAGVEADPFSAWIDDWAMQGLDLDRLRLTAAGTDFAYDVDLRATGPLVLHGQDGYSVKSAAGQASHYYSQPFFDLAGTLSLPEGDIPVTGQAWLDREWSSQPLAQDQQGWDWFSLSFEGGDKMMGFVLRGDADYTSATWITAEGQATAFPDGAFAARPLDLTPVAGRQVPTTWQVTLPDRGVDVTVTALNPDAWMGVSVPYWEGPVTITGSHAGTGYLEMTGYGDD</sequence>
<accession>A0A4U0R6K1</accession>
<dbReference type="Gene3D" id="2.40.370.10">
    <property type="entry name" value="AttH-like domain"/>
    <property type="match status" value="2"/>
</dbReference>
<dbReference type="Pfam" id="PF07143">
    <property type="entry name" value="CrtC"/>
    <property type="match status" value="1"/>
</dbReference>
<proteinExistence type="predicted"/>
<dbReference type="InterPro" id="IPR010791">
    <property type="entry name" value="AttH_dom"/>
</dbReference>
<feature type="domain" description="AttH" evidence="2">
    <location>
        <begin position="54"/>
        <end position="220"/>
    </location>
</feature>
<protein>
    <submittedName>
        <fullName evidence="3">Iron ABC transporter permease</fullName>
    </submittedName>
</protein>
<dbReference type="EMBL" id="SUNI01000017">
    <property type="protein sequence ID" value="TJZ90366.1"/>
    <property type="molecule type" value="Genomic_DNA"/>
</dbReference>
<dbReference type="PANTHER" id="PTHR38591">
    <property type="entry name" value="HYDROLASE"/>
    <property type="match status" value="1"/>
</dbReference>
<dbReference type="OrthoDB" id="9770826at2"/>
<dbReference type="Proteomes" id="UP000309747">
    <property type="component" value="Unassembled WGS sequence"/>
</dbReference>